<feature type="compositionally biased region" description="Basic and acidic residues" evidence="1">
    <location>
        <begin position="129"/>
        <end position="149"/>
    </location>
</feature>
<dbReference type="Gene3D" id="1.10.10.10">
    <property type="entry name" value="Winged helix-like DNA-binding domain superfamily/Winged helix DNA-binding domain"/>
    <property type="match status" value="1"/>
</dbReference>
<evidence type="ECO:0000313" key="3">
    <source>
        <dbReference type="EMBL" id="MBN8659125.1"/>
    </source>
</evidence>
<accession>A0A8J7TJW7</accession>
<dbReference type="PANTHER" id="PTHR38600:SF2">
    <property type="entry name" value="SLL0088 PROTEIN"/>
    <property type="match status" value="1"/>
</dbReference>
<dbReference type="PRINTS" id="PR00778">
    <property type="entry name" value="HTHARSR"/>
</dbReference>
<dbReference type="NCBIfam" id="NF033788">
    <property type="entry name" value="HTH_metalloreg"/>
    <property type="match status" value="1"/>
</dbReference>
<dbReference type="CDD" id="cd00090">
    <property type="entry name" value="HTH_ARSR"/>
    <property type="match status" value="1"/>
</dbReference>
<protein>
    <submittedName>
        <fullName evidence="3">Helix-turn-helix transcriptional regulator</fullName>
    </submittedName>
</protein>
<dbReference type="InterPro" id="IPR011991">
    <property type="entry name" value="ArsR-like_HTH"/>
</dbReference>
<sequence>MSRVFKAWLSVLGHATFNDMVKHYSEQLDRTFFALSDPTRRAIIGNLAGRGECSVLELAEPFALSLPAISKHIKLLENANLVKRRVEGRVHYLSLAPSPMEEATNWLTVYSRFWNAQLSRLEDFLQEEQQERDQEREREREREREEARLKLAAPKDSPEDSIEN</sequence>
<dbReference type="PANTHER" id="PTHR38600">
    <property type="entry name" value="TRANSCRIPTIONAL REGULATORY PROTEIN"/>
    <property type="match status" value="1"/>
</dbReference>
<organism evidence="3 4">
    <name type="scientific">Candidatus Obscuribacter phosphatis</name>
    <dbReference type="NCBI Taxonomy" id="1906157"/>
    <lineage>
        <taxon>Bacteria</taxon>
        <taxon>Bacillati</taxon>
        <taxon>Candidatus Melainabacteria</taxon>
        <taxon>Candidatus Obscuribacterales</taxon>
        <taxon>Candidatus Obscuribacteraceae</taxon>
        <taxon>Candidatus Obscuribacter</taxon>
    </lineage>
</organism>
<reference evidence="3" key="1">
    <citation type="submission" date="2021-02" db="EMBL/GenBank/DDBJ databases">
        <title>Genome-Resolved Metagenomics of a Microbial Community Performing Photosynthetic Biological Nutrient Removal.</title>
        <authorList>
            <person name="Mcdaniel E.A."/>
        </authorList>
    </citation>
    <scope>NUCLEOTIDE SEQUENCE</scope>
    <source>
        <strain evidence="3">UWPOB_OBS1</strain>
    </source>
</reference>
<dbReference type="SUPFAM" id="SSF46785">
    <property type="entry name" value="Winged helix' DNA-binding domain"/>
    <property type="match status" value="1"/>
</dbReference>
<dbReference type="AlphaFoldDB" id="A0A8J7TJW7"/>
<dbReference type="Proteomes" id="UP000664277">
    <property type="component" value="Unassembled WGS sequence"/>
</dbReference>
<dbReference type="InterPro" id="IPR036390">
    <property type="entry name" value="WH_DNA-bd_sf"/>
</dbReference>
<evidence type="ECO:0000313" key="4">
    <source>
        <dbReference type="Proteomes" id="UP000664277"/>
    </source>
</evidence>
<dbReference type="InterPro" id="IPR001845">
    <property type="entry name" value="HTH_ArsR_DNA-bd_dom"/>
</dbReference>
<evidence type="ECO:0000259" key="2">
    <source>
        <dbReference type="PROSITE" id="PS50987"/>
    </source>
</evidence>
<comment type="caution">
    <text evidence="3">The sequence shown here is derived from an EMBL/GenBank/DDBJ whole genome shotgun (WGS) entry which is preliminary data.</text>
</comment>
<feature type="region of interest" description="Disordered" evidence="1">
    <location>
        <begin position="127"/>
        <end position="164"/>
    </location>
</feature>
<dbReference type="SMART" id="SM00418">
    <property type="entry name" value="HTH_ARSR"/>
    <property type="match status" value="1"/>
</dbReference>
<dbReference type="PROSITE" id="PS50987">
    <property type="entry name" value="HTH_ARSR_2"/>
    <property type="match status" value="1"/>
</dbReference>
<dbReference type="EMBL" id="JAFLCK010000002">
    <property type="protein sequence ID" value="MBN8659125.1"/>
    <property type="molecule type" value="Genomic_DNA"/>
</dbReference>
<dbReference type="Pfam" id="PF12840">
    <property type="entry name" value="HTH_20"/>
    <property type="match status" value="1"/>
</dbReference>
<dbReference type="GO" id="GO:0003700">
    <property type="term" value="F:DNA-binding transcription factor activity"/>
    <property type="evidence" value="ECO:0007669"/>
    <property type="project" value="InterPro"/>
</dbReference>
<name>A0A8J7TJW7_9BACT</name>
<gene>
    <name evidence="3" type="ORF">J0M35_02100</name>
</gene>
<feature type="domain" description="HTH arsR-type" evidence="2">
    <location>
        <begin position="20"/>
        <end position="115"/>
    </location>
</feature>
<evidence type="ECO:0000256" key="1">
    <source>
        <dbReference type="SAM" id="MobiDB-lite"/>
    </source>
</evidence>
<dbReference type="InterPro" id="IPR036388">
    <property type="entry name" value="WH-like_DNA-bd_sf"/>
</dbReference>
<proteinExistence type="predicted"/>